<dbReference type="Pfam" id="PF23240">
    <property type="entry name" value="HAT_PRP39_N"/>
    <property type="match status" value="1"/>
</dbReference>
<comment type="caution">
    <text evidence="2">The sequence shown here is derived from an EMBL/GenBank/DDBJ whole genome shotgun (WGS) entry which is preliminary data.</text>
</comment>
<protein>
    <submittedName>
        <fullName evidence="2">Uncharacterized protein</fullName>
    </submittedName>
</protein>
<sequence>LSTQMPASLQFYLDYIEIEQSQKMRIQKDRLSNAFEQAIIYFGKTSADLWLRYIEYLKRHQTLDFLSISRVYNRALHTLESNEFTHFKNHSTVSNLTADNQDL</sequence>
<evidence type="ECO:0000313" key="3">
    <source>
        <dbReference type="Proteomes" id="UP000682733"/>
    </source>
</evidence>
<evidence type="ECO:0000313" key="2">
    <source>
        <dbReference type="EMBL" id="CAF4413282.1"/>
    </source>
</evidence>
<proteinExistence type="predicted"/>
<evidence type="ECO:0000313" key="1">
    <source>
        <dbReference type="EMBL" id="CAF1603514.1"/>
    </source>
</evidence>
<gene>
    <name evidence="1" type="ORF">OVA965_LOCUS42245</name>
    <name evidence="2" type="ORF">TMI583_LOCUS44088</name>
</gene>
<dbReference type="EMBL" id="CAJOBA010075080">
    <property type="protein sequence ID" value="CAF4413282.1"/>
    <property type="molecule type" value="Genomic_DNA"/>
</dbReference>
<dbReference type="Gene3D" id="1.25.40.10">
    <property type="entry name" value="Tetratricopeptide repeat domain"/>
    <property type="match status" value="1"/>
</dbReference>
<dbReference type="AlphaFoldDB" id="A0A8S2VRX5"/>
<dbReference type="InterPro" id="IPR011990">
    <property type="entry name" value="TPR-like_helical_dom_sf"/>
</dbReference>
<organism evidence="2 3">
    <name type="scientific">Didymodactylos carnosus</name>
    <dbReference type="NCBI Taxonomy" id="1234261"/>
    <lineage>
        <taxon>Eukaryota</taxon>
        <taxon>Metazoa</taxon>
        <taxon>Spiralia</taxon>
        <taxon>Gnathifera</taxon>
        <taxon>Rotifera</taxon>
        <taxon>Eurotatoria</taxon>
        <taxon>Bdelloidea</taxon>
        <taxon>Philodinida</taxon>
        <taxon>Philodinidae</taxon>
        <taxon>Didymodactylos</taxon>
    </lineage>
</organism>
<dbReference type="EMBL" id="CAJNOK010051206">
    <property type="protein sequence ID" value="CAF1603514.1"/>
    <property type="molecule type" value="Genomic_DNA"/>
</dbReference>
<name>A0A8S2VRX5_9BILA</name>
<reference evidence="2" key="1">
    <citation type="submission" date="2021-02" db="EMBL/GenBank/DDBJ databases">
        <authorList>
            <person name="Nowell W R."/>
        </authorList>
    </citation>
    <scope>NUCLEOTIDE SEQUENCE</scope>
</reference>
<dbReference type="Proteomes" id="UP000677228">
    <property type="component" value="Unassembled WGS sequence"/>
</dbReference>
<dbReference type="Proteomes" id="UP000682733">
    <property type="component" value="Unassembled WGS sequence"/>
</dbReference>
<accession>A0A8S2VRX5</accession>
<feature type="non-terminal residue" evidence="2">
    <location>
        <position position="103"/>
    </location>
</feature>